<evidence type="ECO:0000313" key="8">
    <source>
        <dbReference type="EMBL" id="CAD7249266.1"/>
    </source>
</evidence>
<gene>
    <name evidence="8" type="ORF">DSTB1V02_LOCUS9064</name>
</gene>
<evidence type="ECO:0000256" key="2">
    <source>
        <dbReference type="ARBA" id="ARBA00006048"/>
    </source>
</evidence>
<dbReference type="EC" id="2.3.1.4" evidence="6"/>
<proteinExistence type="inferred from homology"/>
<dbReference type="SUPFAM" id="SSF55729">
    <property type="entry name" value="Acyl-CoA N-acyltransferases (Nat)"/>
    <property type="match status" value="1"/>
</dbReference>
<protein>
    <recommendedName>
        <fullName evidence="6">Glucosamine 6-phosphate N-acetyltransferase</fullName>
        <ecNumber evidence="6">2.3.1.4</ecNumber>
    </recommendedName>
</protein>
<comment type="catalytic activity">
    <reaction evidence="5 6">
        <text>D-glucosamine 6-phosphate + acetyl-CoA = N-acetyl-D-glucosamine 6-phosphate + CoA + H(+)</text>
        <dbReference type="Rhea" id="RHEA:10292"/>
        <dbReference type="ChEBI" id="CHEBI:15378"/>
        <dbReference type="ChEBI" id="CHEBI:57287"/>
        <dbReference type="ChEBI" id="CHEBI:57288"/>
        <dbReference type="ChEBI" id="CHEBI:57513"/>
        <dbReference type="ChEBI" id="CHEBI:58725"/>
        <dbReference type="EC" id="2.3.1.4"/>
    </reaction>
</comment>
<dbReference type="Pfam" id="PF00583">
    <property type="entry name" value="Acetyltransf_1"/>
    <property type="match status" value="1"/>
</dbReference>
<dbReference type="Gene3D" id="3.40.630.30">
    <property type="match status" value="1"/>
</dbReference>
<dbReference type="GO" id="GO:0006048">
    <property type="term" value="P:UDP-N-acetylglucosamine biosynthetic process"/>
    <property type="evidence" value="ECO:0007669"/>
    <property type="project" value="UniProtKB-UniRule"/>
</dbReference>
<organism evidence="8">
    <name type="scientific">Darwinula stevensoni</name>
    <dbReference type="NCBI Taxonomy" id="69355"/>
    <lineage>
        <taxon>Eukaryota</taxon>
        <taxon>Metazoa</taxon>
        <taxon>Ecdysozoa</taxon>
        <taxon>Arthropoda</taxon>
        <taxon>Crustacea</taxon>
        <taxon>Oligostraca</taxon>
        <taxon>Ostracoda</taxon>
        <taxon>Podocopa</taxon>
        <taxon>Podocopida</taxon>
        <taxon>Darwinulocopina</taxon>
        <taxon>Darwinuloidea</taxon>
        <taxon>Darwinulidae</taxon>
        <taxon>Darwinula</taxon>
    </lineage>
</organism>
<name>A0A7R8XEV9_9CRUS</name>
<dbReference type="InterPro" id="IPR016181">
    <property type="entry name" value="Acyl_CoA_acyltransferase"/>
</dbReference>
<evidence type="ECO:0000256" key="4">
    <source>
        <dbReference type="ARBA" id="ARBA00023315"/>
    </source>
</evidence>
<evidence type="ECO:0000313" key="9">
    <source>
        <dbReference type="Proteomes" id="UP000677054"/>
    </source>
</evidence>
<evidence type="ECO:0000256" key="1">
    <source>
        <dbReference type="ARBA" id="ARBA00004832"/>
    </source>
</evidence>
<dbReference type="InterPro" id="IPR039143">
    <property type="entry name" value="GNPNAT1-like"/>
</dbReference>
<reference evidence="8" key="1">
    <citation type="submission" date="2020-11" db="EMBL/GenBank/DDBJ databases">
        <authorList>
            <person name="Tran Van P."/>
        </authorList>
    </citation>
    <scope>NUCLEOTIDE SEQUENCE</scope>
</reference>
<evidence type="ECO:0000256" key="3">
    <source>
        <dbReference type="ARBA" id="ARBA00022679"/>
    </source>
</evidence>
<comment type="similarity">
    <text evidence="2 6">Belongs to the acetyltransferase family. GNA1 subfamily.</text>
</comment>
<dbReference type="PANTHER" id="PTHR13355:SF11">
    <property type="entry name" value="GLUCOSAMINE 6-PHOSPHATE N-ACETYLTRANSFERASE"/>
    <property type="match status" value="1"/>
</dbReference>
<dbReference type="GO" id="GO:0004343">
    <property type="term" value="F:glucosamine 6-phosphate N-acetyltransferase activity"/>
    <property type="evidence" value="ECO:0007669"/>
    <property type="project" value="UniProtKB-UniRule"/>
</dbReference>
<keyword evidence="4 6" id="KW-0012">Acyltransferase</keyword>
<keyword evidence="3 6" id="KW-0808">Transferase</keyword>
<dbReference type="AlphaFoldDB" id="A0A7R8XEV9"/>
<dbReference type="Proteomes" id="UP000677054">
    <property type="component" value="Unassembled WGS sequence"/>
</dbReference>
<dbReference type="EMBL" id="CAJPEV010002207">
    <property type="protein sequence ID" value="CAG0896110.1"/>
    <property type="molecule type" value="Genomic_DNA"/>
</dbReference>
<dbReference type="EMBL" id="LR901724">
    <property type="protein sequence ID" value="CAD7249266.1"/>
    <property type="molecule type" value="Genomic_DNA"/>
</dbReference>
<feature type="domain" description="N-acetyltransferase" evidence="7">
    <location>
        <begin position="22"/>
        <end position="167"/>
    </location>
</feature>
<keyword evidence="9" id="KW-1185">Reference proteome</keyword>
<dbReference type="PANTHER" id="PTHR13355">
    <property type="entry name" value="GLUCOSAMINE 6-PHOSPHATE N-ACETYLTRANSFERASE"/>
    <property type="match status" value="1"/>
</dbReference>
<dbReference type="InterPro" id="IPR000182">
    <property type="entry name" value="GNAT_dom"/>
</dbReference>
<dbReference type="UniPathway" id="UPA00113">
    <property type="reaction ID" value="UER00529"/>
</dbReference>
<evidence type="ECO:0000259" key="7">
    <source>
        <dbReference type="PROSITE" id="PS51186"/>
    </source>
</evidence>
<sequence length="167" mass="19031">MLFAPALFPKDSSIYELRGEGSQIADMISTKRYVELLKQLTDVGTVTREMFTEKFKRMKSCKETYFITVMEDLTTGKIIGSGSLVLEEKFIHSCASRGRIEDIVVDSSYRGKQLGKYIVMLLTGIAKKLKCYKITLDCRDQMVPFYESLGYKKEPGNANYMTVRISD</sequence>
<dbReference type="FunFam" id="3.40.630.30:FF:000105">
    <property type="entry name" value="Glucosamine 6-phosphate N-acetyltransferase"/>
    <property type="match status" value="1"/>
</dbReference>
<evidence type="ECO:0000256" key="5">
    <source>
        <dbReference type="ARBA" id="ARBA00048964"/>
    </source>
</evidence>
<dbReference type="PROSITE" id="PS51186">
    <property type="entry name" value="GNAT"/>
    <property type="match status" value="1"/>
</dbReference>
<accession>A0A7R8XEV9</accession>
<dbReference type="CDD" id="cd04301">
    <property type="entry name" value="NAT_SF"/>
    <property type="match status" value="1"/>
</dbReference>
<dbReference type="OrthoDB" id="10039976at2759"/>
<evidence type="ECO:0000256" key="6">
    <source>
        <dbReference type="RuleBase" id="RU365086"/>
    </source>
</evidence>
<comment type="pathway">
    <text evidence="1 6">Nucleotide-sugar biosynthesis; UDP-N-acetyl-alpha-D-glucosamine biosynthesis; N-acetyl-alpha-D-glucosamine 1-phosphate from alpha-D-glucosamine 6-phosphate (route I): step 1/2.</text>
</comment>